<comment type="similarity">
    <text evidence="2 6">Belongs to the class-I pyridoxal-phosphate-dependent aminotransferase family.</text>
</comment>
<comment type="cofactor">
    <cofactor evidence="1 6">
        <name>pyridoxal 5'-phosphate</name>
        <dbReference type="ChEBI" id="CHEBI:597326"/>
    </cofactor>
</comment>
<evidence type="ECO:0000313" key="8">
    <source>
        <dbReference type="EMBL" id="EHO63283.1"/>
    </source>
</evidence>
<evidence type="ECO:0000256" key="3">
    <source>
        <dbReference type="ARBA" id="ARBA00022576"/>
    </source>
</evidence>
<dbReference type="Pfam" id="PF00155">
    <property type="entry name" value="Aminotran_1_2"/>
    <property type="match status" value="1"/>
</dbReference>
<dbReference type="GO" id="GO:0030170">
    <property type="term" value="F:pyridoxal phosphate binding"/>
    <property type="evidence" value="ECO:0007669"/>
    <property type="project" value="InterPro"/>
</dbReference>
<gene>
    <name evidence="8" type="ORF">HMPREF9453_00708</name>
</gene>
<comment type="caution">
    <text evidence="8">The sequence shown here is derived from an EMBL/GenBank/DDBJ whole genome shotgun (WGS) entry which is preliminary data.</text>
</comment>
<dbReference type="PANTHER" id="PTHR46383:SF3">
    <property type="entry name" value="ASPARTATE AMINOTRANSFERASE-RELATED"/>
    <property type="match status" value="1"/>
</dbReference>
<dbReference type="FunFam" id="3.40.640.10:FF:000033">
    <property type="entry name" value="Aspartate aminotransferase"/>
    <property type="match status" value="1"/>
</dbReference>
<evidence type="ECO:0000256" key="5">
    <source>
        <dbReference type="ARBA" id="ARBA00022898"/>
    </source>
</evidence>
<proteinExistence type="inferred from homology"/>
<organism evidence="8 9">
    <name type="scientific">Dialister succinatiphilus YIT 11850</name>
    <dbReference type="NCBI Taxonomy" id="742743"/>
    <lineage>
        <taxon>Bacteria</taxon>
        <taxon>Bacillati</taxon>
        <taxon>Bacillota</taxon>
        <taxon>Negativicutes</taxon>
        <taxon>Veillonellales</taxon>
        <taxon>Veillonellaceae</taxon>
        <taxon>Dialister</taxon>
    </lineage>
</organism>
<evidence type="ECO:0000256" key="4">
    <source>
        <dbReference type="ARBA" id="ARBA00022679"/>
    </source>
</evidence>
<dbReference type="InterPro" id="IPR004838">
    <property type="entry name" value="NHTrfase_class1_PyrdxlP-BS"/>
</dbReference>
<dbReference type="PATRIC" id="fig|742743.3.peg.717"/>
<evidence type="ECO:0000313" key="9">
    <source>
        <dbReference type="Proteomes" id="UP000003277"/>
    </source>
</evidence>
<evidence type="ECO:0000256" key="1">
    <source>
        <dbReference type="ARBA" id="ARBA00001933"/>
    </source>
</evidence>
<accession>H1CZB5</accession>
<dbReference type="InterPro" id="IPR004839">
    <property type="entry name" value="Aminotransferase_I/II_large"/>
</dbReference>
<dbReference type="SUPFAM" id="SSF53383">
    <property type="entry name" value="PLP-dependent transferases"/>
    <property type="match status" value="1"/>
</dbReference>
<dbReference type="Gene3D" id="3.40.640.10">
    <property type="entry name" value="Type I PLP-dependent aspartate aminotransferase-like (Major domain)"/>
    <property type="match status" value="1"/>
</dbReference>
<dbReference type="GO" id="GO:0006520">
    <property type="term" value="P:amino acid metabolic process"/>
    <property type="evidence" value="ECO:0007669"/>
    <property type="project" value="InterPro"/>
</dbReference>
<dbReference type="AlphaFoldDB" id="H1CZB5"/>
<dbReference type="EMBL" id="ADLT01000017">
    <property type="protein sequence ID" value="EHO63283.1"/>
    <property type="molecule type" value="Genomic_DNA"/>
</dbReference>
<feature type="domain" description="Aminotransferase class I/classII large" evidence="7">
    <location>
        <begin position="30"/>
        <end position="380"/>
    </location>
</feature>
<name>H1CZB5_9FIRM</name>
<sequence>MNWDEKVASNIKAVPFSGIRKFFDLASSMKDVISLGVGEPDYSAPDKVIDACMESLKRKETSYTSNWGLLPLRQEIAKLFHNRYHVDYDPVDEIMVTVGVSEAIGVVMTTLLNPGDEVLIPDPAYLAYPACVSIARGKPVLVPTRAEDEFKLTVEELEKKVTPQTKAILIGYPNNPTGTVMDRGSLEKIADFAQKHDLVVISDEIYCDLTYEGTHTCFASLPGMKERTLTMNGFSKSYAMTGLRIGYICGPREIMEQIYKVHQYEILCASVTSQYGAIAALKYCDDDVKAMYDEYAARREMVYEGLKKIGLSVFKPKGAFYIFPDISITGMDDEEFADRLLKEEKVGVVPGSCFGPQGKNHIRISYAASRENLAEALKRIGHFVDKYRKN</sequence>
<dbReference type="Gene3D" id="3.90.1150.10">
    <property type="entry name" value="Aspartate Aminotransferase, domain 1"/>
    <property type="match status" value="1"/>
</dbReference>
<dbReference type="RefSeq" id="WP_008859212.1">
    <property type="nucleotide sequence ID" value="NZ_JH591187.1"/>
</dbReference>
<dbReference type="GO" id="GO:0008483">
    <property type="term" value="F:transaminase activity"/>
    <property type="evidence" value="ECO:0007669"/>
    <property type="project" value="UniProtKB-KW"/>
</dbReference>
<keyword evidence="4 6" id="KW-0808">Transferase</keyword>
<evidence type="ECO:0000259" key="7">
    <source>
        <dbReference type="Pfam" id="PF00155"/>
    </source>
</evidence>
<dbReference type="eggNOG" id="COG0436">
    <property type="taxonomic scope" value="Bacteria"/>
</dbReference>
<dbReference type="Proteomes" id="UP000003277">
    <property type="component" value="Unassembled WGS sequence"/>
</dbReference>
<dbReference type="HOGENOM" id="CLU_017584_4_3_9"/>
<dbReference type="CDD" id="cd00609">
    <property type="entry name" value="AAT_like"/>
    <property type="match status" value="1"/>
</dbReference>
<evidence type="ECO:0000256" key="6">
    <source>
        <dbReference type="RuleBase" id="RU000481"/>
    </source>
</evidence>
<dbReference type="InterPro" id="IPR015421">
    <property type="entry name" value="PyrdxlP-dep_Trfase_major"/>
</dbReference>
<dbReference type="EC" id="2.6.1.-" evidence="6"/>
<dbReference type="InterPro" id="IPR015422">
    <property type="entry name" value="PyrdxlP-dep_Trfase_small"/>
</dbReference>
<dbReference type="PANTHER" id="PTHR46383">
    <property type="entry name" value="ASPARTATE AMINOTRANSFERASE"/>
    <property type="match status" value="1"/>
</dbReference>
<keyword evidence="3 6" id="KW-0032">Aminotransferase</keyword>
<dbReference type="STRING" id="742743.HMPREF9453_00708"/>
<evidence type="ECO:0000256" key="2">
    <source>
        <dbReference type="ARBA" id="ARBA00007441"/>
    </source>
</evidence>
<dbReference type="OrthoDB" id="9802328at2"/>
<keyword evidence="9" id="KW-1185">Reference proteome</keyword>
<keyword evidence="5" id="KW-0663">Pyridoxal phosphate</keyword>
<protein>
    <recommendedName>
        <fullName evidence="6">Aminotransferase</fullName>
        <ecNumber evidence="6">2.6.1.-</ecNumber>
    </recommendedName>
</protein>
<dbReference type="InterPro" id="IPR050596">
    <property type="entry name" value="AspAT/PAT-like"/>
</dbReference>
<reference evidence="8 9" key="1">
    <citation type="submission" date="2011-11" db="EMBL/GenBank/DDBJ databases">
        <title>The Genome Sequence of Dialister succinatiphilus YIT 11850.</title>
        <authorList>
            <consortium name="The Broad Institute Genome Sequencing Platform"/>
            <person name="Earl A."/>
            <person name="Ward D."/>
            <person name="Feldgarden M."/>
            <person name="Gevers D."/>
            <person name="Morotomi M."/>
            <person name="Young S.K."/>
            <person name="Zeng Q."/>
            <person name="Gargeya S."/>
            <person name="Fitzgerald M."/>
            <person name="Haas B."/>
            <person name="Abouelleil A."/>
            <person name="Alvarado L."/>
            <person name="Arachchi H.M."/>
            <person name="Berlin A."/>
            <person name="Brown A."/>
            <person name="Chapman S.B."/>
            <person name="Dunbar C."/>
            <person name="Gearin G."/>
            <person name="Goldberg J."/>
            <person name="Griggs A."/>
            <person name="Gujja S."/>
            <person name="Heiman D."/>
            <person name="Howarth C."/>
            <person name="Lui A."/>
            <person name="MacDonald P.J.P."/>
            <person name="Montmayeur A."/>
            <person name="Murphy C."/>
            <person name="Neiman D."/>
            <person name="Pearson M."/>
            <person name="Priest M."/>
            <person name="Roberts A."/>
            <person name="Saif S."/>
            <person name="Shea T."/>
            <person name="Sisk P."/>
            <person name="Stolte C."/>
            <person name="Sykes S."/>
            <person name="Wortman J."/>
            <person name="Nusbaum C."/>
            <person name="Birren B."/>
        </authorList>
    </citation>
    <scope>NUCLEOTIDE SEQUENCE [LARGE SCALE GENOMIC DNA]</scope>
    <source>
        <strain evidence="8 9">YIT 11850</strain>
    </source>
</reference>
<dbReference type="InterPro" id="IPR015424">
    <property type="entry name" value="PyrdxlP-dep_Trfase"/>
</dbReference>
<dbReference type="PROSITE" id="PS00105">
    <property type="entry name" value="AA_TRANSFER_CLASS_1"/>
    <property type="match status" value="1"/>
</dbReference>